<evidence type="ECO:0000313" key="2">
    <source>
        <dbReference type="Proteomes" id="UP000583929"/>
    </source>
</evidence>
<name>A0A7J6HPJ6_CANSA</name>
<sequence length="332" mass="38057">MDGEESGERRQETEILVLEKVSCNLIGMIIRMAMVRPRSEDIRRRESCFINPLLSDKKMGLKQVKYHESVSRYDSTECSVCLNEFIEEEKVALTLCSHGQRVCFFSLESSIDPLFSCREDKGGLEILLFFPNSTSHPKLQLFPVSPREGESHISLDNETIKTVTNFSVTVPNASWNPLPYHLPPMSTHFKTVVITLCLNIITHKPKESYVDGSCTELESFKMQTKILAKTAENLQTHASTCCNKGIYQCNHNSDIYMEAQEMQQLSLKQDIECSRVHACRWDTGYELLACNQNITCDHLNTATQKNNHELQSLEEIAQFHQHQAYLHFEEDQ</sequence>
<accession>A0A7J6HPJ6</accession>
<evidence type="ECO:0000313" key="1">
    <source>
        <dbReference type="EMBL" id="KAF4396659.1"/>
    </source>
</evidence>
<keyword evidence="2" id="KW-1185">Reference proteome</keyword>
<proteinExistence type="predicted"/>
<organism evidence="1 2">
    <name type="scientific">Cannabis sativa</name>
    <name type="common">Hemp</name>
    <name type="synonym">Marijuana</name>
    <dbReference type="NCBI Taxonomy" id="3483"/>
    <lineage>
        <taxon>Eukaryota</taxon>
        <taxon>Viridiplantae</taxon>
        <taxon>Streptophyta</taxon>
        <taxon>Embryophyta</taxon>
        <taxon>Tracheophyta</taxon>
        <taxon>Spermatophyta</taxon>
        <taxon>Magnoliopsida</taxon>
        <taxon>eudicotyledons</taxon>
        <taxon>Gunneridae</taxon>
        <taxon>Pentapetalae</taxon>
        <taxon>rosids</taxon>
        <taxon>fabids</taxon>
        <taxon>Rosales</taxon>
        <taxon>Cannabaceae</taxon>
        <taxon>Cannabis</taxon>
    </lineage>
</organism>
<reference evidence="1 2" key="1">
    <citation type="journal article" date="2020" name="bioRxiv">
        <title>Sequence and annotation of 42 cannabis genomes reveals extensive copy number variation in cannabinoid synthesis and pathogen resistance genes.</title>
        <authorList>
            <person name="Mckernan K.J."/>
            <person name="Helbert Y."/>
            <person name="Kane L.T."/>
            <person name="Ebling H."/>
            <person name="Zhang L."/>
            <person name="Liu B."/>
            <person name="Eaton Z."/>
            <person name="Mclaughlin S."/>
            <person name="Kingan S."/>
            <person name="Baybayan P."/>
            <person name="Concepcion G."/>
            <person name="Jordan M."/>
            <person name="Riva A."/>
            <person name="Barbazuk W."/>
            <person name="Harkins T."/>
        </authorList>
    </citation>
    <scope>NUCLEOTIDE SEQUENCE [LARGE SCALE GENOMIC DNA]</scope>
    <source>
        <strain evidence="2">cv. Jamaican Lion 4</strain>
        <tissue evidence="1">Leaf</tissue>
    </source>
</reference>
<dbReference type="AlphaFoldDB" id="A0A7J6HPJ6"/>
<gene>
    <name evidence="1" type="ORF">G4B88_028973</name>
</gene>
<dbReference type="EMBL" id="JAATIQ010000035">
    <property type="protein sequence ID" value="KAF4396659.1"/>
    <property type="molecule type" value="Genomic_DNA"/>
</dbReference>
<comment type="caution">
    <text evidence="1">The sequence shown here is derived from an EMBL/GenBank/DDBJ whole genome shotgun (WGS) entry which is preliminary data.</text>
</comment>
<dbReference type="Proteomes" id="UP000583929">
    <property type="component" value="Unassembled WGS sequence"/>
</dbReference>
<protein>
    <submittedName>
        <fullName evidence="1">Uncharacterized protein</fullName>
    </submittedName>
</protein>